<dbReference type="InterPro" id="IPR036520">
    <property type="entry name" value="UPF0759_sf"/>
</dbReference>
<dbReference type="RefSeq" id="WP_184619553.1">
    <property type="nucleotide sequence ID" value="NZ_JACHEX010000003.1"/>
</dbReference>
<evidence type="ECO:0000313" key="1">
    <source>
        <dbReference type="EMBL" id="MBB6062933.1"/>
    </source>
</evidence>
<proteinExistence type="predicted"/>
<dbReference type="InterPro" id="IPR002763">
    <property type="entry name" value="DUF72"/>
</dbReference>
<dbReference type="Gene3D" id="3.20.20.410">
    <property type="entry name" value="Protein of unknown function UPF0759"/>
    <property type="match status" value="1"/>
</dbReference>
<dbReference type="PANTHER" id="PTHR30348:SF13">
    <property type="entry name" value="UPF0759 PROTEIN YUNF"/>
    <property type="match status" value="1"/>
</dbReference>
<keyword evidence="2" id="KW-1185">Reference proteome</keyword>
<dbReference type="Proteomes" id="UP000555828">
    <property type="component" value="Unassembled WGS sequence"/>
</dbReference>
<accession>A0A841GSF1</accession>
<name>A0A841GSF1_9BACT</name>
<protein>
    <submittedName>
        <fullName evidence="1">Uncharacterized protein YecE (DUF72 family)</fullName>
    </submittedName>
</protein>
<sequence length="249" mass="30198">MIYVGTSGFQFDDWVGKVYDPNIKKNEMLKYYIGKYKFNTVELNYTYYKMPGFRTIVSLLRNTPRNFYFSIKLYGKITHEHDLSYVDKFLDATSPMVEEKRLIGYLAQFPFSFKRTDENERFLYKILKKFNNLFVELRHISWINFDTDDFEIVTIDQPPLKDFLPFVIKAKERLYVRLHGRNKKWFEEDAKKRYNYKYSRQELVKIYKDIKDFKGPKYVYFNNCYEGKALLDALEFREISGGEILEFFK</sequence>
<gene>
    <name evidence="1" type="ORF">HNP65_001385</name>
</gene>
<comment type="caution">
    <text evidence="1">The sequence shown here is derived from an EMBL/GenBank/DDBJ whole genome shotgun (WGS) entry which is preliminary data.</text>
</comment>
<dbReference type="AlphaFoldDB" id="A0A841GSF1"/>
<dbReference type="EMBL" id="JACHEX010000003">
    <property type="protein sequence ID" value="MBB6062933.1"/>
    <property type="molecule type" value="Genomic_DNA"/>
</dbReference>
<dbReference type="SUPFAM" id="SSF117396">
    <property type="entry name" value="TM1631-like"/>
    <property type="match status" value="1"/>
</dbReference>
<organism evidence="1 2">
    <name type="scientific">Thermosipho japonicus</name>
    <dbReference type="NCBI Taxonomy" id="90323"/>
    <lineage>
        <taxon>Bacteria</taxon>
        <taxon>Thermotogati</taxon>
        <taxon>Thermotogota</taxon>
        <taxon>Thermotogae</taxon>
        <taxon>Thermotogales</taxon>
        <taxon>Fervidobacteriaceae</taxon>
        <taxon>Thermosipho</taxon>
    </lineage>
</organism>
<dbReference type="PANTHER" id="PTHR30348">
    <property type="entry name" value="UNCHARACTERIZED PROTEIN YECE"/>
    <property type="match status" value="1"/>
</dbReference>
<dbReference type="Pfam" id="PF01904">
    <property type="entry name" value="DUF72"/>
    <property type="match status" value="1"/>
</dbReference>
<evidence type="ECO:0000313" key="2">
    <source>
        <dbReference type="Proteomes" id="UP000555828"/>
    </source>
</evidence>
<reference evidence="1 2" key="1">
    <citation type="submission" date="2020-08" db="EMBL/GenBank/DDBJ databases">
        <title>Genomic Encyclopedia of Type Strains, Phase IV (KMG-IV): sequencing the most valuable type-strain genomes for metagenomic binning, comparative biology and taxonomic classification.</title>
        <authorList>
            <person name="Goeker M."/>
        </authorList>
    </citation>
    <scope>NUCLEOTIDE SEQUENCE [LARGE SCALE GENOMIC DNA]</scope>
    <source>
        <strain evidence="1 2">DSM 13481</strain>
    </source>
</reference>